<feature type="domain" description="AB hydrolase-1" evidence="1">
    <location>
        <begin position="35"/>
        <end position="287"/>
    </location>
</feature>
<dbReference type="PANTHER" id="PTHR43689">
    <property type="entry name" value="HYDROLASE"/>
    <property type="match status" value="1"/>
</dbReference>
<dbReference type="PANTHER" id="PTHR43689:SF8">
    <property type="entry name" value="ALPHA_BETA-HYDROLASES SUPERFAMILY PROTEIN"/>
    <property type="match status" value="1"/>
</dbReference>
<dbReference type="AlphaFoldDB" id="A0A0D1Z8P7"/>
<dbReference type="Gene3D" id="3.40.50.1820">
    <property type="entry name" value="alpha/beta hydrolase"/>
    <property type="match status" value="1"/>
</dbReference>
<dbReference type="OrthoDB" id="6431331at2759"/>
<sequence>MTSKYPLDQTFTHKSATHDFQIYWTHIGDETLPPLVFIHGTPWSSIVWEDLVSSLCSRYHIYIYDHPGFGMSPSYRRTKDAVNADQIDLDGSLVLRAEASAALFKHWTLPRRPHVVAHDNGGLVSMRLLLQHGNEFASLTLIDVVIVGPFGLPFFKLVAENHGVFEAIPPHMSEGLVRAYVKSAAFKPISKEIEDRLSSPWLANGSQGTSRFLQEMVQAHNRDVSDVEKDYAGVGIQTPVKIIWGADDAWLPVEIAGRLKKALNAQEMVLVDEAAHLIHYDQPSKLALEVGVWLGQHR</sequence>
<dbReference type="HOGENOM" id="CLU_020336_13_3_1"/>
<organism evidence="2 3">
    <name type="scientific">Exophiala mesophila</name>
    <name type="common">Black yeast-like fungus</name>
    <dbReference type="NCBI Taxonomy" id="212818"/>
    <lineage>
        <taxon>Eukaryota</taxon>
        <taxon>Fungi</taxon>
        <taxon>Dikarya</taxon>
        <taxon>Ascomycota</taxon>
        <taxon>Pezizomycotina</taxon>
        <taxon>Eurotiomycetes</taxon>
        <taxon>Chaetothyriomycetidae</taxon>
        <taxon>Chaetothyriales</taxon>
        <taxon>Herpotrichiellaceae</taxon>
        <taxon>Exophiala</taxon>
    </lineage>
</organism>
<evidence type="ECO:0000313" key="3">
    <source>
        <dbReference type="Proteomes" id="UP000054302"/>
    </source>
</evidence>
<keyword evidence="3" id="KW-1185">Reference proteome</keyword>
<reference evidence="2 3" key="1">
    <citation type="submission" date="2015-01" db="EMBL/GenBank/DDBJ databases">
        <title>The Genome Sequence of Exophiala mesophila CBS40295.</title>
        <authorList>
            <consortium name="The Broad Institute Genomics Platform"/>
            <person name="Cuomo C."/>
            <person name="de Hoog S."/>
            <person name="Gorbushina A."/>
            <person name="Stielow B."/>
            <person name="Teixiera M."/>
            <person name="Abouelleil A."/>
            <person name="Chapman S.B."/>
            <person name="Priest M."/>
            <person name="Young S.K."/>
            <person name="Wortman J."/>
            <person name="Nusbaum C."/>
            <person name="Birren B."/>
        </authorList>
    </citation>
    <scope>NUCLEOTIDE SEQUENCE [LARGE SCALE GENOMIC DNA]</scope>
    <source>
        <strain evidence="2 3">CBS 40295</strain>
    </source>
</reference>
<dbReference type="EMBL" id="KN847524">
    <property type="protein sequence ID" value="KIV90419.1"/>
    <property type="molecule type" value="Genomic_DNA"/>
</dbReference>
<dbReference type="InterPro" id="IPR000073">
    <property type="entry name" value="AB_hydrolase_1"/>
</dbReference>
<gene>
    <name evidence="2" type="ORF">PV10_07728</name>
</gene>
<dbReference type="OMA" id="HETTIHW"/>
<dbReference type="GeneID" id="27325573"/>
<dbReference type="Pfam" id="PF12697">
    <property type="entry name" value="Abhydrolase_6"/>
    <property type="match status" value="1"/>
</dbReference>
<name>A0A0D1Z8P7_EXOME</name>
<dbReference type="VEuPathDB" id="FungiDB:PV10_07728"/>
<proteinExistence type="predicted"/>
<dbReference type="RefSeq" id="XP_016221993.1">
    <property type="nucleotide sequence ID" value="XM_016372661.1"/>
</dbReference>
<dbReference type="STRING" id="212818.A0A0D1Z8P7"/>
<dbReference type="Proteomes" id="UP000054302">
    <property type="component" value="Unassembled WGS sequence"/>
</dbReference>
<evidence type="ECO:0000259" key="1">
    <source>
        <dbReference type="Pfam" id="PF12697"/>
    </source>
</evidence>
<evidence type="ECO:0000313" key="2">
    <source>
        <dbReference type="EMBL" id="KIV90419.1"/>
    </source>
</evidence>
<accession>A0A0D1Z8P7</accession>
<protein>
    <recommendedName>
        <fullName evidence="1">AB hydrolase-1 domain-containing protein</fullName>
    </recommendedName>
</protein>
<dbReference type="InterPro" id="IPR029058">
    <property type="entry name" value="AB_hydrolase_fold"/>
</dbReference>
<dbReference type="SUPFAM" id="SSF53474">
    <property type="entry name" value="alpha/beta-Hydrolases"/>
    <property type="match status" value="1"/>
</dbReference>